<evidence type="ECO:0000313" key="2">
    <source>
        <dbReference type="EMBL" id="CAD8548191.1"/>
    </source>
</evidence>
<organism evidence="2">
    <name type="scientific">Calcidiscus leptoporus</name>
    <dbReference type="NCBI Taxonomy" id="127549"/>
    <lineage>
        <taxon>Eukaryota</taxon>
        <taxon>Haptista</taxon>
        <taxon>Haptophyta</taxon>
        <taxon>Prymnesiophyceae</taxon>
        <taxon>Coccolithales</taxon>
        <taxon>Calcidiscaceae</taxon>
        <taxon>Calcidiscus</taxon>
    </lineage>
</organism>
<feature type="compositionally biased region" description="Basic and acidic residues" evidence="1">
    <location>
        <begin position="28"/>
        <end position="42"/>
    </location>
</feature>
<dbReference type="EMBL" id="HBER01046823">
    <property type="protein sequence ID" value="CAD8548191.1"/>
    <property type="molecule type" value="Transcribed_RNA"/>
</dbReference>
<evidence type="ECO:0000256" key="1">
    <source>
        <dbReference type="SAM" id="MobiDB-lite"/>
    </source>
</evidence>
<name>A0A7S0JDC9_9EUKA</name>
<protein>
    <submittedName>
        <fullName evidence="2">Uncharacterized protein</fullName>
    </submittedName>
</protein>
<dbReference type="AlphaFoldDB" id="A0A7S0JDC9"/>
<accession>A0A7S0JDC9</accession>
<feature type="region of interest" description="Disordered" evidence="1">
    <location>
        <begin position="1"/>
        <end position="46"/>
    </location>
</feature>
<sequence>MSVRSGGESAEGIGMQPLEHGAAIGVAHGDRSKRDRRDHVNQDHISTARCEQQCRAGNGCNRKDWRHSHLAAFRLATRERHQMNPAFGRSDRNKLITAA</sequence>
<proteinExistence type="predicted"/>
<reference evidence="2" key="1">
    <citation type="submission" date="2021-01" db="EMBL/GenBank/DDBJ databases">
        <authorList>
            <person name="Corre E."/>
            <person name="Pelletier E."/>
            <person name="Niang G."/>
            <person name="Scheremetjew M."/>
            <person name="Finn R."/>
            <person name="Kale V."/>
            <person name="Holt S."/>
            <person name="Cochrane G."/>
            <person name="Meng A."/>
            <person name="Brown T."/>
            <person name="Cohen L."/>
        </authorList>
    </citation>
    <scope>NUCLEOTIDE SEQUENCE</scope>
    <source>
        <strain evidence="2">RCC1130</strain>
    </source>
</reference>
<gene>
    <name evidence="2" type="ORF">CLEP1334_LOCUS23481</name>
</gene>